<sequence length="112" mass="11961">MAIVNRAHPMAVSSSTTTSTLARAHAECSGSATAVELAKIYSHRWSRVNGFAIAIAKKGYLHPVATLSTTNTRSRAEVASGRKKCILITERENARSSGGMGARRPRKTFSAT</sequence>
<organism evidence="4">
    <name type="scientific">Nippostrongylus brasiliensis</name>
    <name type="common">Rat hookworm</name>
    <dbReference type="NCBI Taxonomy" id="27835"/>
    <lineage>
        <taxon>Eukaryota</taxon>
        <taxon>Metazoa</taxon>
        <taxon>Ecdysozoa</taxon>
        <taxon>Nematoda</taxon>
        <taxon>Chromadorea</taxon>
        <taxon>Rhabditida</taxon>
        <taxon>Rhabditina</taxon>
        <taxon>Rhabditomorpha</taxon>
        <taxon>Strongyloidea</taxon>
        <taxon>Heligmosomidae</taxon>
        <taxon>Nippostrongylus</taxon>
    </lineage>
</organism>
<reference evidence="2 3" key="2">
    <citation type="submission" date="2018-11" db="EMBL/GenBank/DDBJ databases">
        <authorList>
            <consortium name="Pathogen Informatics"/>
        </authorList>
    </citation>
    <scope>NUCLEOTIDE SEQUENCE [LARGE SCALE GENOMIC DNA]</scope>
</reference>
<accession>A0A0N4XQX3</accession>
<feature type="compositionally biased region" description="Basic residues" evidence="1">
    <location>
        <begin position="103"/>
        <end position="112"/>
    </location>
</feature>
<name>A0A0N4XQX3_NIPBR</name>
<dbReference type="Proteomes" id="UP000271162">
    <property type="component" value="Unassembled WGS sequence"/>
</dbReference>
<evidence type="ECO:0000256" key="1">
    <source>
        <dbReference type="SAM" id="MobiDB-lite"/>
    </source>
</evidence>
<evidence type="ECO:0000313" key="2">
    <source>
        <dbReference type="EMBL" id="VDL68515.1"/>
    </source>
</evidence>
<evidence type="ECO:0000313" key="3">
    <source>
        <dbReference type="Proteomes" id="UP000271162"/>
    </source>
</evidence>
<evidence type="ECO:0000313" key="4">
    <source>
        <dbReference type="WBParaSite" id="NBR_0000492501-mRNA-1"/>
    </source>
</evidence>
<keyword evidence="3" id="KW-1185">Reference proteome</keyword>
<proteinExistence type="predicted"/>
<reference evidence="4" key="1">
    <citation type="submission" date="2017-02" db="UniProtKB">
        <authorList>
            <consortium name="WormBaseParasite"/>
        </authorList>
    </citation>
    <scope>IDENTIFICATION</scope>
</reference>
<gene>
    <name evidence="2" type="ORF">NBR_LOCUS4926</name>
</gene>
<protein>
    <submittedName>
        <fullName evidence="4">Transposase</fullName>
    </submittedName>
</protein>
<dbReference type="AlphaFoldDB" id="A0A0N4XQX3"/>
<dbReference type="EMBL" id="UYSL01010358">
    <property type="protein sequence ID" value="VDL68515.1"/>
    <property type="molecule type" value="Genomic_DNA"/>
</dbReference>
<feature type="region of interest" description="Disordered" evidence="1">
    <location>
        <begin position="92"/>
        <end position="112"/>
    </location>
</feature>
<dbReference type="WBParaSite" id="NBR_0000492501-mRNA-1">
    <property type="protein sequence ID" value="NBR_0000492501-mRNA-1"/>
    <property type="gene ID" value="NBR_0000492501"/>
</dbReference>